<dbReference type="GO" id="GO:0004359">
    <property type="term" value="F:glutaminase activity"/>
    <property type="evidence" value="ECO:0007669"/>
    <property type="project" value="UniProtKB-UniRule"/>
</dbReference>
<keyword evidence="2" id="KW-0573">Peptidoglycan synthesis</keyword>
<protein>
    <recommendedName>
        <fullName evidence="2">Lipid II isoglutaminyl synthase (glutamine-hydrolyzing) subunit GatD</fullName>
        <ecNumber evidence="2">6.3.5.13</ecNumber>
    </recommendedName>
    <alternativeName>
        <fullName evidence="2">Lipid II isoglutaminyl synthase glutaminase subunit</fullName>
        <ecNumber evidence="2">3.5.1.2</ecNumber>
    </alternativeName>
</protein>
<dbReference type="PROSITE" id="PS51274">
    <property type="entry name" value="GATASE_COBBQ"/>
    <property type="match status" value="1"/>
</dbReference>
<dbReference type="InterPro" id="IPR011698">
    <property type="entry name" value="GATase_3"/>
</dbReference>
<comment type="pathway">
    <text evidence="2">Cell wall biogenesis; peptidoglycan biosynthesis.</text>
</comment>
<dbReference type="EC" id="6.3.5.13" evidence="2"/>
<dbReference type="GO" id="GO:0008360">
    <property type="term" value="P:regulation of cell shape"/>
    <property type="evidence" value="ECO:0007669"/>
    <property type="project" value="UniProtKB-KW"/>
</dbReference>
<dbReference type="SUPFAM" id="SSF52317">
    <property type="entry name" value="Class I glutamine amidotransferase-like"/>
    <property type="match status" value="1"/>
</dbReference>
<dbReference type="GO" id="GO:0009252">
    <property type="term" value="P:peptidoglycan biosynthetic process"/>
    <property type="evidence" value="ECO:0007669"/>
    <property type="project" value="UniProtKB-UniRule"/>
</dbReference>
<dbReference type="AlphaFoldDB" id="A0A7G6YHK1"/>
<dbReference type="CDD" id="cd01750">
    <property type="entry name" value="GATase1_CobQ"/>
    <property type="match status" value="1"/>
</dbReference>
<dbReference type="GO" id="GO:0140282">
    <property type="term" value="F:carbon-nitrogen ligase activity on lipid II"/>
    <property type="evidence" value="ECO:0007669"/>
    <property type="project" value="UniProtKB-UniRule"/>
</dbReference>
<comment type="subunit">
    <text evidence="2">Forms a heterodimer with MurT.</text>
</comment>
<dbReference type="Proteomes" id="UP000515511">
    <property type="component" value="Plasmid unnamed1"/>
</dbReference>
<dbReference type="GO" id="GO:0016740">
    <property type="term" value="F:transferase activity"/>
    <property type="evidence" value="ECO:0007669"/>
    <property type="project" value="UniProtKB-KW"/>
</dbReference>
<reference evidence="5" key="1">
    <citation type="submission" date="2019-09" db="EMBL/GenBank/DDBJ databases">
        <title>Antimicrobial potential of Antarctic Bacteria.</title>
        <authorList>
            <person name="Benaud N."/>
            <person name="Edwards R.J."/>
            <person name="Ferrari B.C."/>
        </authorList>
    </citation>
    <scope>NUCLEOTIDE SEQUENCE [LARGE SCALE GENOMIC DNA]</scope>
    <source>
        <strain evidence="5">INR9</strain>
        <plasmid evidence="5">unnamed1</plasmid>
    </source>
</reference>
<comment type="catalytic activity">
    <reaction evidence="2">
        <text>beta-D-GlcNAc-(1-&gt;4)-Mur2Ac(oyl-L-Ala-gamma-D-Glu-L-Lys-D-Ala-D-Ala)-di-trans,octa-cis-undecaprenyl diphosphate + L-glutamine + ATP + H2O = beta-D-GlcNAc-(1-&gt;4)-Mur2Ac(oyl-L-Ala-D-isoglutaminyl-L-Lys-D-Ala-D-Ala)-di-trans,octa-cis-undecaprenyl diphosphate + L-glutamate + ADP + phosphate + H(+)</text>
        <dbReference type="Rhea" id="RHEA:57928"/>
        <dbReference type="ChEBI" id="CHEBI:15377"/>
        <dbReference type="ChEBI" id="CHEBI:15378"/>
        <dbReference type="ChEBI" id="CHEBI:29985"/>
        <dbReference type="ChEBI" id="CHEBI:30616"/>
        <dbReference type="ChEBI" id="CHEBI:43474"/>
        <dbReference type="ChEBI" id="CHEBI:58359"/>
        <dbReference type="ChEBI" id="CHEBI:60033"/>
        <dbReference type="ChEBI" id="CHEBI:62233"/>
        <dbReference type="ChEBI" id="CHEBI:456216"/>
        <dbReference type="EC" id="6.3.5.13"/>
    </reaction>
</comment>
<dbReference type="UniPathway" id="UPA00219"/>
<evidence type="ECO:0000313" key="4">
    <source>
        <dbReference type="EMBL" id="QNE37966.1"/>
    </source>
</evidence>
<dbReference type="InterPro" id="IPR029062">
    <property type="entry name" value="Class_I_gatase-like"/>
</dbReference>
<evidence type="ECO:0000256" key="1">
    <source>
        <dbReference type="ARBA" id="ARBA00022962"/>
    </source>
</evidence>
<dbReference type="PANTHER" id="PTHR21343:SF9">
    <property type="entry name" value="LIPID II ISOGLUTAMINYL SYNTHASE (GLUTAMINE-HYDROLYZING) SUBUNIT GATD"/>
    <property type="match status" value="1"/>
</dbReference>
<keyword evidence="2" id="KW-0133">Cell shape</keyword>
<keyword evidence="2" id="KW-0436">Ligase</keyword>
<dbReference type="HAMAP" id="MF_02213">
    <property type="entry name" value="Lipid_II_synth_GatD"/>
    <property type="match status" value="1"/>
</dbReference>
<evidence type="ECO:0000256" key="2">
    <source>
        <dbReference type="HAMAP-Rule" id="MF_02213"/>
    </source>
</evidence>
<feature type="active site" evidence="2">
    <location>
        <position position="191"/>
    </location>
</feature>
<keyword evidence="2" id="KW-0378">Hydrolase</keyword>
<evidence type="ECO:0000259" key="3">
    <source>
        <dbReference type="Pfam" id="PF07685"/>
    </source>
</evidence>
<sequence>MKRTLTILSLYPSQMNVYGDRGNVLVLRRRLEWRGYRAVVHELHPGETLPRNVDLIVGGGGQDRGQVAIQPDLLRHRYDLRAMAEDGTPILMVCGLYQLFGHSLQVTDGTRLAGIGILDMETQPAPQRSIGNISAETSDFGTLVGYENHAGATTLGPEAQPLGTVAAGQGNNGKDRTEGARKWATFGTYLHGPLLPRNPLFADHLIRVALERRFGHVELPGLSHAAEQLARVSGSRRR</sequence>
<dbReference type="KEGG" id="lse:F1C12_22055"/>
<feature type="domain" description="CobB/CobQ-like glutamine amidotransferase" evidence="3">
    <location>
        <begin position="7"/>
        <end position="198"/>
    </location>
</feature>
<evidence type="ECO:0000313" key="5">
    <source>
        <dbReference type="Proteomes" id="UP000515511"/>
    </source>
</evidence>
<accession>A0A7G6YHK1</accession>
<organism evidence="4 5">
    <name type="scientific">Leifsonia shinshuensis</name>
    <dbReference type="NCBI Taxonomy" id="150026"/>
    <lineage>
        <taxon>Bacteria</taxon>
        <taxon>Bacillati</taxon>
        <taxon>Actinomycetota</taxon>
        <taxon>Actinomycetes</taxon>
        <taxon>Micrococcales</taxon>
        <taxon>Microbacteriaceae</taxon>
        <taxon>Leifsonia</taxon>
    </lineage>
</organism>
<feature type="active site" description="Nucleophile" evidence="2">
    <location>
        <position position="94"/>
    </location>
</feature>
<dbReference type="Pfam" id="PF07685">
    <property type="entry name" value="GATase_3"/>
    <property type="match status" value="1"/>
</dbReference>
<dbReference type="InterPro" id="IPR033949">
    <property type="entry name" value="CobQ_GATase1"/>
</dbReference>
<dbReference type="GO" id="GO:0009236">
    <property type="term" value="P:cobalamin biosynthetic process"/>
    <property type="evidence" value="ECO:0007669"/>
    <property type="project" value="InterPro"/>
</dbReference>
<keyword evidence="1 2" id="KW-0315">Glutamine amidotransferase</keyword>
<dbReference type="EMBL" id="CP043642">
    <property type="protein sequence ID" value="QNE37966.1"/>
    <property type="molecule type" value="Genomic_DNA"/>
</dbReference>
<keyword evidence="4" id="KW-0808">Transferase</keyword>
<geneLocation type="plasmid" evidence="4 5">
    <name>unnamed1</name>
</geneLocation>
<dbReference type="GO" id="GO:0071555">
    <property type="term" value="P:cell wall organization"/>
    <property type="evidence" value="ECO:0007669"/>
    <property type="project" value="UniProtKB-KW"/>
</dbReference>
<dbReference type="PANTHER" id="PTHR21343">
    <property type="entry name" value="DETHIOBIOTIN SYNTHETASE"/>
    <property type="match status" value="1"/>
</dbReference>
<feature type="binding site" evidence="2">
    <location>
        <position position="128"/>
    </location>
    <ligand>
        <name>substrate</name>
    </ligand>
</feature>
<dbReference type="RefSeq" id="WP_185279133.1">
    <property type="nucleotide sequence ID" value="NZ_CP043642.1"/>
</dbReference>
<comment type="catalytic activity">
    <reaction evidence="2">
        <text>L-glutamine + H2O = L-glutamate + NH4(+)</text>
        <dbReference type="Rhea" id="RHEA:15889"/>
        <dbReference type="ChEBI" id="CHEBI:15377"/>
        <dbReference type="ChEBI" id="CHEBI:28938"/>
        <dbReference type="ChEBI" id="CHEBI:29985"/>
        <dbReference type="ChEBI" id="CHEBI:58359"/>
        <dbReference type="EC" id="3.5.1.2"/>
    </reaction>
</comment>
<name>A0A7G6YHK1_9MICO</name>
<proteinExistence type="inferred from homology"/>
<keyword evidence="2" id="KW-0961">Cell wall biogenesis/degradation</keyword>
<comment type="similarity">
    <text evidence="2">Belongs to the CobB/CobQ family. GatD subfamily.</text>
</comment>
<dbReference type="EC" id="3.5.1.2" evidence="2"/>
<comment type="function">
    <text evidence="2">The lipid II isoglutaminyl synthase complex catalyzes the formation of alpha-D-isoglutamine in the cell wall lipid II stem peptide. The GatD subunit catalyzes the hydrolysis of glutamine to glutamate and ammonia. The resulting ammonia molecule is channeled to the active site of MurT.</text>
</comment>
<dbReference type="InterPro" id="IPR043702">
    <property type="entry name" value="Lipid_II_synth_GatD"/>
</dbReference>
<gene>
    <name evidence="2" type="primary">gatD</name>
    <name evidence="4" type="ORF">F1C12_22055</name>
</gene>
<keyword evidence="4" id="KW-0614">Plasmid</keyword>